<dbReference type="STRING" id="1306861.A0A4U6XDU2"/>
<dbReference type="Pfam" id="PF00069">
    <property type="entry name" value="Pkinase"/>
    <property type="match status" value="1"/>
</dbReference>
<comment type="caution">
    <text evidence="3">The sequence shown here is derived from an EMBL/GenBank/DDBJ whole genome shotgun (WGS) entry which is preliminary data.</text>
</comment>
<gene>
    <name evidence="3" type="ORF">CTA1_4309</name>
</gene>
<dbReference type="OrthoDB" id="4062651at2759"/>
<dbReference type="SUPFAM" id="SSF56112">
    <property type="entry name" value="Protein kinase-like (PK-like)"/>
    <property type="match status" value="1"/>
</dbReference>
<feature type="compositionally biased region" description="Basic and acidic residues" evidence="1">
    <location>
        <begin position="1"/>
        <end position="10"/>
    </location>
</feature>
<reference evidence="3 4" key="1">
    <citation type="journal article" date="2019" name="PLoS ONE">
        <title>Comparative genome analysis indicates high evolutionary potential of pathogenicity genes in Colletotrichum tanaceti.</title>
        <authorList>
            <person name="Lelwala R.V."/>
            <person name="Korhonen P.K."/>
            <person name="Young N.D."/>
            <person name="Scott J.B."/>
            <person name="Ades P.A."/>
            <person name="Gasser R.B."/>
            <person name="Taylor P.W.J."/>
        </authorList>
    </citation>
    <scope>NUCLEOTIDE SEQUENCE [LARGE SCALE GENOMIC DNA]</scope>
    <source>
        <strain evidence="3">BRIP57314</strain>
    </source>
</reference>
<organism evidence="3 4">
    <name type="scientific">Colletotrichum tanaceti</name>
    <dbReference type="NCBI Taxonomy" id="1306861"/>
    <lineage>
        <taxon>Eukaryota</taxon>
        <taxon>Fungi</taxon>
        <taxon>Dikarya</taxon>
        <taxon>Ascomycota</taxon>
        <taxon>Pezizomycotina</taxon>
        <taxon>Sordariomycetes</taxon>
        <taxon>Hypocreomycetidae</taxon>
        <taxon>Glomerellales</taxon>
        <taxon>Glomerellaceae</taxon>
        <taxon>Colletotrichum</taxon>
        <taxon>Colletotrichum destructivum species complex</taxon>
    </lineage>
</organism>
<dbReference type="InterPro" id="IPR000719">
    <property type="entry name" value="Prot_kinase_dom"/>
</dbReference>
<dbReference type="EMBL" id="PJEX01000182">
    <property type="protein sequence ID" value="TKW53543.1"/>
    <property type="molecule type" value="Genomic_DNA"/>
</dbReference>
<dbReference type="PROSITE" id="PS50011">
    <property type="entry name" value="PROTEIN_KINASE_DOM"/>
    <property type="match status" value="1"/>
</dbReference>
<feature type="domain" description="Protein kinase" evidence="2">
    <location>
        <begin position="55"/>
        <end position="306"/>
    </location>
</feature>
<keyword evidence="4" id="KW-1185">Reference proteome</keyword>
<dbReference type="AlphaFoldDB" id="A0A4U6XDU2"/>
<evidence type="ECO:0000259" key="2">
    <source>
        <dbReference type="PROSITE" id="PS50011"/>
    </source>
</evidence>
<evidence type="ECO:0000313" key="4">
    <source>
        <dbReference type="Proteomes" id="UP000310108"/>
    </source>
</evidence>
<proteinExistence type="predicted"/>
<name>A0A4U6XDU2_9PEZI</name>
<feature type="region of interest" description="Disordered" evidence="1">
    <location>
        <begin position="1"/>
        <end position="25"/>
    </location>
</feature>
<dbReference type="Gene3D" id="1.10.510.10">
    <property type="entry name" value="Transferase(Phosphotransferase) domain 1"/>
    <property type="match status" value="1"/>
</dbReference>
<protein>
    <recommendedName>
        <fullName evidence="2">Protein kinase domain-containing protein</fullName>
    </recommendedName>
</protein>
<dbReference type="Proteomes" id="UP000310108">
    <property type="component" value="Unassembled WGS sequence"/>
</dbReference>
<evidence type="ECO:0000256" key="1">
    <source>
        <dbReference type="SAM" id="MobiDB-lite"/>
    </source>
</evidence>
<dbReference type="InterPro" id="IPR011009">
    <property type="entry name" value="Kinase-like_dom_sf"/>
</dbReference>
<dbReference type="GO" id="GO:0005524">
    <property type="term" value="F:ATP binding"/>
    <property type="evidence" value="ECO:0007669"/>
    <property type="project" value="InterPro"/>
</dbReference>
<accession>A0A4U6XDU2</accession>
<dbReference type="GO" id="GO:0004672">
    <property type="term" value="F:protein kinase activity"/>
    <property type="evidence" value="ECO:0007669"/>
    <property type="project" value="InterPro"/>
</dbReference>
<evidence type="ECO:0000313" key="3">
    <source>
        <dbReference type="EMBL" id="TKW53543.1"/>
    </source>
</evidence>
<sequence>MNVEIEHGNSSHELPASSANTSPPRAPDLLATRFEILNKSEAFEEVDGKFQFTKTLVVYRDGKHIYHAVSKARSSEVSNLGINHQLSTQLLIPATAYSPLFVPTFTRAPDPLPSNTYVKKPSLISYDRIHGGPLENSIADDVLAEVRVCELLRQNPHPNIARYLGCQVLDGRIVGICFAKYEKTLMEAVNPPGFMKRMSSATRQGVSNHHGRQLDGIEDGLKHLHSLKLVHNDLNPSNIMMDGRTWVIIDFGSCRYEGESLDGVGRTYEWFDEAVHSSLPQNDLDALREIRNWLEGAPSDAFQFEE</sequence>